<protein>
    <recommendedName>
        <fullName evidence="5">Small secreted protein</fullName>
    </recommendedName>
</protein>
<dbReference type="Proteomes" id="UP000741013">
    <property type="component" value="Unassembled WGS sequence"/>
</dbReference>
<keyword evidence="4" id="KW-1185">Reference proteome</keyword>
<keyword evidence="2" id="KW-0732">Signal</keyword>
<proteinExistence type="predicted"/>
<evidence type="ECO:0008006" key="5">
    <source>
        <dbReference type="Google" id="ProtNLM"/>
    </source>
</evidence>
<name>A0ABS4PIL9_9PSEU</name>
<accession>A0ABS4PIL9</accession>
<dbReference type="RefSeq" id="WP_209663010.1">
    <property type="nucleotide sequence ID" value="NZ_JAGGMS010000001.1"/>
</dbReference>
<feature type="region of interest" description="Disordered" evidence="1">
    <location>
        <begin position="169"/>
        <end position="205"/>
    </location>
</feature>
<evidence type="ECO:0000256" key="1">
    <source>
        <dbReference type="SAM" id="MobiDB-lite"/>
    </source>
</evidence>
<sequence>MRQKASRLAIATAGLGLALSLTACGADQPAANNTAAPTPAPSTASPAPSSAAAADAATGAWVNDFCGALSPLAELGQLQPPEMQPGDLAGARSAVGDFLGKIEGSVGPVVDDLEKLGTAPMQAGEDAKASVLELFKPVRDEAKSAKEKLDAAPASDANAVKEAATSLQNVGQGLQKASTGMSSAKGTAEVEAAGKDQPNCQKLNG</sequence>
<feature type="compositionally biased region" description="Polar residues" evidence="1">
    <location>
        <begin position="169"/>
        <end position="185"/>
    </location>
</feature>
<dbReference type="PROSITE" id="PS51257">
    <property type="entry name" value="PROKAR_LIPOPROTEIN"/>
    <property type="match status" value="1"/>
</dbReference>
<dbReference type="EMBL" id="JAGGMS010000001">
    <property type="protein sequence ID" value="MBP2179269.1"/>
    <property type="molecule type" value="Genomic_DNA"/>
</dbReference>
<organism evidence="3 4">
    <name type="scientific">Amycolatopsis magusensis</name>
    <dbReference type="NCBI Taxonomy" id="882444"/>
    <lineage>
        <taxon>Bacteria</taxon>
        <taxon>Bacillati</taxon>
        <taxon>Actinomycetota</taxon>
        <taxon>Actinomycetes</taxon>
        <taxon>Pseudonocardiales</taxon>
        <taxon>Pseudonocardiaceae</taxon>
        <taxon>Amycolatopsis</taxon>
    </lineage>
</organism>
<evidence type="ECO:0000313" key="4">
    <source>
        <dbReference type="Proteomes" id="UP000741013"/>
    </source>
</evidence>
<feature type="chain" id="PRO_5046778302" description="Small secreted protein" evidence="2">
    <location>
        <begin position="26"/>
        <end position="205"/>
    </location>
</feature>
<gene>
    <name evidence="3" type="ORF">JOM49_000795</name>
</gene>
<evidence type="ECO:0000313" key="3">
    <source>
        <dbReference type="EMBL" id="MBP2179269.1"/>
    </source>
</evidence>
<feature type="signal peptide" evidence="2">
    <location>
        <begin position="1"/>
        <end position="25"/>
    </location>
</feature>
<feature type="region of interest" description="Disordered" evidence="1">
    <location>
        <begin position="28"/>
        <end position="52"/>
    </location>
</feature>
<evidence type="ECO:0000256" key="2">
    <source>
        <dbReference type="SAM" id="SignalP"/>
    </source>
</evidence>
<comment type="caution">
    <text evidence="3">The sequence shown here is derived from an EMBL/GenBank/DDBJ whole genome shotgun (WGS) entry which is preliminary data.</text>
</comment>
<reference evidence="3 4" key="1">
    <citation type="submission" date="2021-03" db="EMBL/GenBank/DDBJ databases">
        <title>Sequencing the genomes of 1000 actinobacteria strains.</title>
        <authorList>
            <person name="Klenk H.-P."/>
        </authorList>
    </citation>
    <scope>NUCLEOTIDE SEQUENCE [LARGE SCALE GENOMIC DNA]</scope>
    <source>
        <strain evidence="3 4">DSM 45510</strain>
    </source>
</reference>